<proteinExistence type="predicted"/>
<dbReference type="GO" id="GO:0000287">
    <property type="term" value="F:magnesium ion binding"/>
    <property type="evidence" value="ECO:0007669"/>
    <property type="project" value="InterPro"/>
</dbReference>
<dbReference type="EMBL" id="JQCF01000001">
    <property type="protein sequence ID" value="KRO00912.1"/>
    <property type="molecule type" value="Genomic_DNA"/>
</dbReference>
<comment type="caution">
    <text evidence="1">The sequence shown here is derived from an EMBL/GenBank/DDBJ whole genome shotgun (WGS) entry which is preliminary data.</text>
</comment>
<dbReference type="RefSeq" id="WP_083488844.1">
    <property type="nucleotide sequence ID" value="NZ_JQCF01000001.1"/>
</dbReference>
<dbReference type="OrthoDB" id="5114842at2"/>
<organism evidence="1 2">
    <name type="scientific">Companilactobacillus kimchiensis</name>
    <dbReference type="NCBI Taxonomy" id="993692"/>
    <lineage>
        <taxon>Bacteria</taxon>
        <taxon>Bacillati</taxon>
        <taxon>Bacillota</taxon>
        <taxon>Bacilli</taxon>
        <taxon>Lactobacillales</taxon>
        <taxon>Lactobacillaceae</taxon>
        <taxon>Companilactobacillus</taxon>
    </lineage>
</organism>
<dbReference type="PATRIC" id="fig|993692.3.peg.241"/>
<reference evidence="1 2" key="1">
    <citation type="journal article" date="2015" name="Genome Announc.">
        <title>Expanding the biotechnology potential of lactobacilli through comparative genomics of 213 strains and associated genera.</title>
        <authorList>
            <person name="Sun Z."/>
            <person name="Harris H.M."/>
            <person name="McCann A."/>
            <person name="Guo C."/>
            <person name="Argimon S."/>
            <person name="Zhang W."/>
            <person name="Yang X."/>
            <person name="Jeffery I.B."/>
            <person name="Cooney J.C."/>
            <person name="Kagawa T.F."/>
            <person name="Liu W."/>
            <person name="Song Y."/>
            <person name="Salvetti E."/>
            <person name="Wrobel A."/>
            <person name="Rasinkangas P."/>
            <person name="Parkhill J."/>
            <person name="Rea M.C."/>
            <person name="O'Sullivan O."/>
            <person name="Ritari J."/>
            <person name="Douillard F.P."/>
            <person name="Paul Ross R."/>
            <person name="Yang R."/>
            <person name="Briner A.E."/>
            <person name="Felis G.E."/>
            <person name="de Vos W.M."/>
            <person name="Barrangou R."/>
            <person name="Klaenhammer T.R."/>
            <person name="Caufield P.W."/>
            <person name="Cui Y."/>
            <person name="Zhang H."/>
            <person name="O'Toole P.W."/>
        </authorList>
    </citation>
    <scope>NUCLEOTIDE SEQUENCE [LARGE SCALE GENOMIC DNA]</scope>
    <source>
        <strain evidence="1 2">DSM 24716</strain>
    </source>
</reference>
<dbReference type="InterPro" id="IPR036614">
    <property type="entry name" value="RusA-like_sf"/>
</dbReference>
<dbReference type="Proteomes" id="UP000051006">
    <property type="component" value="Unassembled WGS sequence"/>
</dbReference>
<dbReference type="Gene3D" id="3.30.1330.70">
    <property type="entry name" value="Holliday junction resolvase RusA"/>
    <property type="match status" value="1"/>
</dbReference>
<dbReference type="AlphaFoldDB" id="A0A0R2LN80"/>
<evidence type="ECO:0000313" key="1">
    <source>
        <dbReference type="EMBL" id="KRO00912.1"/>
    </source>
</evidence>
<evidence type="ECO:0000313" key="2">
    <source>
        <dbReference type="Proteomes" id="UP000051006"/>
    </source>
</evidence>
<name>A0A0R2LN80_9LACO</name>
<dbReference type="InterPro" id="IPR008822">
    <property type="entry name" value="Endonuclease_RusA-like"/>
</dbReference>
<dbReference type="GO" id="GO:0006281">
    <property type="term" value="P:DNA repair"/>
    <property type="evidence" value="ECO:0007669"/>
    <property type="project" value="InterPro"/>
</dbReference>
<gene>
    <name evidence="1" type="ORF">IV57_GL000237</name>
</gene>
<accession>A0A0R2LN80</accession>
<protein>
    <submittedName>
        <fullName evidence="1">Holliday junction resolvase</fullName>
    </submittedName>
</protein>
<sequence length="140" mass="16326">MSNQLKIVIDGEPVPAARPRVTRWGTYTPPKYKAFKAKVELCYKLKYGNKQLFERGVPLVAKFHFYRSIQKGLSKKEYARRVSHEVRAAVKPDLDNYIKAIQDGLKAAWFDDGQVTDYIVSKDYDENPRTEILIEEWKNE</sequence>
<dbReference type="GO" id="GO:0006310">
    <property type="term" value="P:DNA recombination"/>
    <property type="evidence" value="ECO:0007669"/>
    <property type="project" value="InterPro"/>
</dbReference>
<dbReference type="Pfam" id="PF05866">
    <property type="entry name" value="RusA"/>
    <property type="match status" value="1"/>
</dbReference>
<dbReference type="STRING" id="993692.IV57_GL000237"/>
<keyword evidence="2" id="KW-1185">Reference proteome</keyword>
<dbReference type="SUPFAM" id="SSF103084">
    <property type="entry name" value="Holliday junction resolvase RusA"/>
    <property type="match status" value="1"/>
</dbReference>